<dbReference type="PROSITE" id="PS00599">
    <property type="entry name" value="AA_TRANSFER_CLASS_2"/>
    <property type="match status" value="1"/>
</dbReference>
<evidence type="ECO:0000256" key="11">
    <source>
        <dbReference type="ARBA" id="ARBA00047715"/>
    </source>
</evidence>
<name>A0A0S2K1X1_9GAMM</name>
<dbReference type="GO" id="GO:0008710">
    <property type="term" value="F:8-amino-7-oxononanoate synthase activity"/>
    <property type="evidence" value="ECO:0007669"/>
    <property type="project" value="UniProtKB-EC"/>
</dbReference>
<dbReference type="GO" id="GO:0030170">
    <property type="term" value="F:pyridoxal phosphate binding"/>
    <property type="evidence" value="ECO:0007669"/>
    <property type="project" value="InterPro"/>
</dbReference>
<comment type="similarity">
    <text evidence="3">Belongs to the class-II pyridoxal-phosphate-dependent aminotransferase family. BioF subfamily.</text>
</comment>
<reference evidence="14 15" key="1">
    <citation type="submission" date="2015-11" db="EMBL/GenBank/DDBJ databases">
        <authorList>
            <person name="Zhang Y."/>
            <person name="Guo Z."/>
        </authorList>
    </citation>
    <scope>NUCLEOTIDE SEQUENCE [LARGE SCALE GENOMIC DNA]</scope>
    <source>
        <strain evidence="14 15">KCTC 12086</strain>
    </source>
</reference>
<dbReference type="Proteomes" id="UP000061457">
    <property type="component" value="Chromosome I"/>
</dbReference>
<organism evidence="14 15">
    <name type="scientific">Pseudoalteromonas phenolica</name>
    <dbReference type="NCBI Taxonomy" id="161398"/>
    <lineage>
        <taxon>Bacteria</taxon>
        <taxon>Pseudomonadati</taxon>
        <taxon>Pseudomonadota</taxon>
        <taxon>Gammaproteobacteria</taxon>
        <taxon>Alteromonadales</taxon>
        <taxon>Pseudoalteromonadaceae</taxon>
        <taxon>Pseudoalteromonas</taxon>
    </lineage>
</organism>
<evidence type="ECO:0000256" key="9">
    <source>
        <dbReference type="ARBA" id="ARBA00032610"/>
    </source>
</evidence>
<keyword evidence="8 12" id="KW-0663">Pyridoxal phosphate</keyword>
<evidence type="ECO:0000256" key="5">
    <source>
        <dbReference type="ARBA" id="ARBA00013187"/>
    </source>
</evidence>
<dbReference type="InterPro" id="IPR004839">
    <property type="entry name" value="Aminotransferase_I/II_large"/>
</dbReference>
<dbReference type="RefSeq" id="WP_058029754.1">
    <property type="nucleotide sequence ID" value="NZ_CP013187.1"/>
</dbReference>
<dbReference type="GO" id="GO:0009102">
    <property type="term" value="P:biotin biosynthetic process"/>
    <property type="evidence" value="ECO:0007669"/>
    <property type="project" value="UniProtKB-KW"/>
</dbReference>
<dbReference type="PANTHER" id="PTHR13693:SF100">
    <property type="entry name" value="8-AMINO-7-OXONONANOATE SYNTHASE"/>
    <property type="match status" value="1"/>
</dbReference>
<dbReference type="InterPro" id="IPR001917">
    <property type="entry name" value="Aminotrans_II_pyridoxalP_BS"/>
</dbReference>
<dbReference type="EC" id="2.3.1.47" evidence="5"/>
<dbReference type="KEGG" id="pphe:PP2015_1564"/>
<dbReference type="Pfam" id="PF00155">
    <property type="entry name" value="Aminotran_1_2"/>
    <property type="match status" value="1"/>
</dbReference>
<comment type="subunit">
    <text evidence="4">Homodimer.</text>
</comment>
<evidence type="ECO:0000256" key="4">
    <source>
        <dbReference type="ARBA" id="ARBA00011738"/>
    </source>
</evidence>
<evidence type="ECO:0000256" key="1">
    <source>
        <dbReference type="ARBA" id="ARBA00001933"/>
    </source>
</evidence>
<dbReference type="PANTHER" id="PTHR13693">
    <property type="entry name" value="CLASS II AMINOTRANSFERASE/8-AMINO-7-OXONONANOATE SYNTHASE"/>
    <property type="match status" value="1"/>
</dbReference>
<dbReference type="InterPro" id="IPR015424">
    <property type="entry name" value="PyrdxlP-dep_Trfase"/>
</dbReference>
<accession>A0A0S2K1X1</accession>
<sequence>MAFEFIQEALQQRRVESLLRARNVIADSSDARFLTSKNGKQYLNFASNDYLGLGSNLELQGTLTGSRSSALVTGYHQCHKDFESLLCKHFGYESALLFSTGFSANCSVIKSLFSQSSGSKAALDSAIFQDKLNHASLIDGALQSDAKHIRFNHNDMGHLRQRLEKSKAANKLIISEGVFSMDGDCAPLQQLEELKQQHNGWLMLDDAHSFGILGENGLGSVGLGCKPEILVVTFGKAMACQGAAVLASKSVIDFLLQFNRDYIYSTSMSPLMVQAAEQQFLRVLDASEQRKQLFSNITLFKHLCSDLNIPVMPSETAIQPVVLGSAENALSAQDKLKEQGIWLTAIRPPTVPHNTARLRITITAAHTHDDIEKLVTALKVST</sequence>
<dbReference type="InterPro" id="IPR015421">
    <property type="entry name" value="PyrdxlP-dep_Trfase_major"/>
</dbReference>
<evidence type="ECO:0000256" key="8">
    <source>
        <dbReference type="ARBA" id="ARBA00022898"/>
    </source>
</evidence>
<evidence type="ECO:0000313" key="14">
    <source>
        <dbReference type="EMBL" id="ALO42068.1"/>
    </source>
</evidence>
<dbReference type="InterPro" id="IPR050087">
    <property type="entry name" value="AON_synthase_class-II"/>
</dbReference>
<evidence type="ECO:0000256" key="10">
    <source>
        <dbReference type="ARBA" id="ARBA00033381"/>
    </source>
</evidence>
<feature type="domain" description="Aminotransferase class I/classII large" evidence="13">
    <location>
        <begin position="41"/>
        <end position="378"/>
    </location>
</feature>
<keyword evidence="7" id="KW-0093">Biotin biosynthesis</keyword>
<evidence type="ECO:0000313" key="15">
    <source>
        <dbReference type="Proteomes" id="UP000061457"/>
    </source>
</evidence>
<dbReference type="Gene3D" id="3.90.1150.10">
    <property type="entry name" value="Aspartate Aminotransferase, domain 1"/>
    <property type="match status" value="1"/>
</dbReference>
<gene>
    <name evidence="14" type="ORF">PP2015_1564</name>
</gene>
<comment type="pathway">
    <text evidence="2">Cofactor biosynthesis; biotin biosynthesis.</text>
</comment>
<dbReference type="PATRIC" id="fig|161398.10.peg.1588"/>
<comment type="catalytic activity">
    <reaction evidence="11">
        <text>6-carboxyhexanoyl-[ACP] + L-alanine + H(+) = (8S)-8-amino-7-oxononanoate + holo-[ACP] + CO2</text>
        <dbReference type="Rhea" id="RHEA:42288"/>
        <dbReference type="Rhea" id="RHEA-COMP:9685"/>
        <dbReference type="Rhea" id="RHEA-COMP:9955"/>
        <dbReference type="ChEBI" id="CHEBI:15378"/>
        <dbReference type="ChEBI" id="CHEBI:16526"/>
        <dbReference type="ChEBI" id="CHEBI:57972"/>
        <dbReference type="ChEBI" id="CHEBI:64479"/>
        <dbReference type="ChEBI" id="CHEBI:78846"/>
        <dbReference type="ChEBI" id="CHEBI:149468"/>
        <dbReference type="EC" id="2.3.1.47"/>
    </reaction>
</comment>
<evidence type="ECO:0000256" key="2">
    <source>
        <dbReference type="ARBA" id="ARBA00004746"/>
    </source>
</evidence>
<comment type="cofactor">
    <cofactor evidence="1 12">
        <name>pyridoxal 5'-phosphate</name>
        <dbReference type="ChEBI" id="CHEBI:597326"/>
    </cofactor>
</comment>
<evidence type="ECO:0000256" key="7">
    <source>
        <dbReference type="ARBA" id="ARBA00022756"/>
    </source>
</evidence>
<dbReference type="Gene3D" id="3.40.640.10">
    <property type="entry name" value="Type I PLP-dependent aspartate aminotransferase-like (Major domain)"/>
    <property type="match status" value="1"/>
</dbReference>
<dbReference type="EMBL" id="CP013187">
    <property type="protein sequence ID" value="ALO42068.1"/>
    <property type="molecule type" value="Genomic_DNA"/>
</dbReference>
<evidence type="ECO:0000259" key="13">
    <source>
        <dbReference type="Pfam" id="PF00155"/>
    </source>
</evidence>
<protein>
    <recommendedName>
        <fullName evidence="5">8-amino-7-oxononanoate synthase</fullName>
        <ecNumber evidence="5">2.3.1.47</ecNumber>
    </recommendedName>
    <alternativeName>
        <fullName evidence="9">7-keto-8-amino-pelargonic acid synthase</fullName>
    </alternativeName>
    <alternativeName>
        <fullName evidence="10">8-amino-7-ketopelargonate synthase</fullName>
    </alternativeName>
</protein>
<evidence type="ECO:0000256" key="12">
    <source>
        <dbReference type="RuleBase" id="RU003693"/>
    </source>
</evidence>
<dbReference type="AlphaFoldDB" id="A0A0S2K1X1"/>
<keyword evidence="15" id="KW-1185">Reference proteome</keyword>
<dbReference type="SUPFAM" id="SSF53383">
    <property type="entry name" value="PLP-dependent transferases"/>
    <property type="match status" value="1"/>
</dbReference>
<keyword evidence="6" id="KW-0808">Transferase</keyword>
<evidence type="ECO:0000256" key="6">
    <source>
        <dbReference type="ARBA" id="ARBA00022679"/>
    </source>
</evidence>
<evidence type="ECO:0000256" key="3">
    <source>
        <dbReference type="ARBA" id="ARBA00010008"/>
    </source>
</evidence>
<proteinExistence type="inferred from homology"/>
<dbReference type="STRING" id="161398.PP2015_1564"/>
<dbReference type="OrthoDB" id="9770329at2"/>
<dbReference type="InterPro" id="IPR015422">
    <property type="entry name" value="PyrdxlP-dep_Trfase_small"/>
</dbReference>